<organism evidence="1 2">
    <name type="scientific">Pyricularia oryzae</name>
    <name type="common">Rice blast fungus</name>
    <name type="synonym">Magnaporthe oryzae</name>
    <dbReference type="NCBI Taxonomy" id="318829"/>
    <lineage>
        <taxon>Eukaryota</taxon>
        <taxon>Fungi</taxon>
        <taxon>Dikarya</taxon>
        <taxon>Ascomycota</taxon>
        <taxon>Pezizomycotina</taxon>
        <taxon>Sordariomycetes</taxon>
        <taxon>Sordariomycetidae</taxon>
        <taxon>Magnaporthales</taxon>
        <taxon>Pyriculariaceae</taxon>
        <taxon>Pyricularia</taxon>
    </lineage>
</organism>
<dbReference type="AlphaFoldDB" id="A0A4P7N8R8"/>
<sequence length="89" mass="9538">MIEALVVCLLFIIAVATLYCAYEQGHLDPYIEQVGTYLFKAKAMAEKKRLQAQGMKAGQDFVDSQLAGAQQADQVKAGVGAIGGLKKGF</sequence>
<name>A0A4P7N8R8_PYROR</name>
<evidence type="ECO:0000313" key="2">
    <source>
        <dbReference type="Proteomes" id="UP000294847"/>
    </source>
</evidence>
<protein>
    <submittedName>
        <fullName evidence="1">Uncharacterized protein</fullName>
    </submittedName>
</protein>
<dbReference type="Proteomes" id="UP000294847">
    <property type="component" value="Chromosome 3"/>
</dbReference>
<accession>A0A4P7N8R8</accession>
<evidence type="ECO:0000313" key="1">
    <source>
        <dbReference type="EMBL" id="QBZ58889.1"/>
    </source>
</evidence>
<gene>
    <name evidence="1" type="ORF">PoMZ_03847</name>
</gene>
<dbReference type="EMBL" id="CP034206">
    <property type="protein sequence ID" value="QBZ58889.1"/>
    <property type="molecule type" value="Genomic_DNA"/>
</dbReference>
<dbReference type="VEuPathDB" id="FungiDB:M_BR32_EuGene_00078901"/>
<proteinExistence type="predicted"/>
<reference evidence="1 2" key="1">
    <citation type="journal article" date="2019" name="Mol. Biol. Evol.">
        <title>Blast fungal genomes show frequent chromosomal changes, gene gains and losses, and effector gene turnover.</title>
        <authorList>
            <person name="Gomez Luciano L.B."/>
            <person name="Jason Tsai I."/>
            <person name="Chuma I."/>
            <person name="Tosa Y."/>
            <person name="Chen Y.H."/>
            <person name="Li J.Y."/>
            <person name="Li M.Y."/>
            <person name="Jade Lu M.Y."/>
            <person name="Nakayashiki H."/>
            <person name="Li W.H."/>
        </authorList>
    </citation>
    <scope>NUCLEOTIDE SEQUENCE [LARGE SCALE GENOMIC DNA]</scope>
    <source>
        <strain evidence="1">MZ5-1-6</strain>
    </source>
</reference>